<dbReference type="Gene3D" id="3.40.190.150">
    <property type="entry name" value="Bordetella uptake gene, domain 1"/>
    <property type="match status" value="1"/>
</dbReference>
<dbReference type="PANTHER" id="PTHR42928:SF5">
    <property type="entry name" value="BLR1237 PROTEIN"/>
    <property type="match status" value="1"/>
</dbReference>
<keyword evidence="3" id="KW-1185">Reference proteome</keyword>
<gene>
    <name evidence="2" type="ORF">H0A68_16790</name>
</gene>
<proteinExistence type="inferred from homology"/>
<reference evidence="2 3" key="1">
    <citation type="submission" date="2020-07" db="EMBL/GenBank/DDBJ databases">
        <title>Taxonomic revisions and descriptions of new bacterial species based on genomic comparisons in the high-G+C-content subgroup of the family Alcaligenaceae.</title>
        <authorList>
            <person name="Szabo A."/>
            <person name="Felfoldi T."/>
        </authorList>
    </citation>
    <scope>NUCLEOTIDE SEQUENCE [LARGE SCALE GENOMIC DNA]</scope>
    <source>
        <strain evidence="2 3">DSM 25264</strain>
    </source>
</reference>
<dbReference type="EMBL" id="JACCEW010000006">
    <property type="protein sequence ID" value="NYT38543.1"/>
    <property type="molecule type" value="Genomic_DNA"/>
</dbReference>
<sequence length="330" mass="35721">MERRSLLKLLAAGAVCVPYNRLMAKGQDYPTHTIHMLVGSTPGSATDLASRLAAEILQNKYEQTVVVENKPGAGGVICMIDVAKAAPDGYTLQLGGLGHNVIPPVTRTGLPIDIPNQIMAIAQAAEFVNVLVVRKNHPANNLQEFIDYQKNRKKRVLYGSNGIGSSSHMTSELFGIRTGLNLEHVPYKAASDALIGTANGDLDLLFMNMPPTLPIIQTGQLKALAVTSSYRARQLPDVPTMQEQGMSDFDVTSWLGVYAPAGLAPEIVQNLSDTLVEGFGSQKYKQKFINAGFEPKVRNAKEFAEFNQAELKRWGDVAKKAGVSLPYGKA</sequence>
<name>A0A853FEQ6_9BURK</name>
<dbReference type="CDD" id="cd07012">
    <property type="entry name" value="PBP2_Bug_TTT"/>
    <property type="match status" value="1"/>
</dbReference>
<evidence type="ECO:0000313" key="3">
    <source>
        <dbReference type="Proteomes" id="UP000580517"/>
    </source>
</evidence>
<dbReference type="InterPro" id="IPR005064">
    <property type="entry name" value="BUG"/>
</dbReference>
<comment type="similarity">
    <text evidence="1">Belongs to the UPF0065 (bug) family.</text>
</comment>
<dbReference type="OrthoDB" id="8639113at2"/>
<dbReference type="Gene3D" id="3.40.190.10">
    <property type="entry name" value="Periplasmic binding protein-like II"/>
    <property type="match status" value="1"/>
</dbReference>
<dbReference type="PIRSF" id="PIRSF017082">
    <property type="entry name" value="YflP"/>
    <property type="match status" value="1"/>
</dbReference>
<organism evidence="2 3">
    <name type="scientific">Allopusillimonas soli</name>
    <dbReference type="NCBI Taxonomy" id="659016"/>
    <lineage>
        <taxon>Bacteria</taxon>
        <taxon>Pseudomonadati</taxon>
        <taxon>Pseudomonadota</taxon>
        <taxon>Betaproteobacteria</taxon>
        <taxon>Burkholderiales</taxon>
        <taxon>Alcaligenaceae</taxon>
        <taxon>Allopusillimonas</taxon>
    </lineage>
</organism>
<evidence type="ECO:0000256" key="1">
    <source>
        <dbReference type="ARBA" id="ARBA00006987"/>
    </source>
</evidence>
<protein>
    <submittedName>
        <fullName evidence="2">Tripartite tricarboxylate transporter substrate binding protein</fullName>
    </submittedName>
</protein>
<comment type="caution">
    <text evidence="2">The sequence shown here is derived from an EMBL/GenBank/DDBJ whole genome shotgun (WGS) entry which is preliminary data.</text>
</comment>
<dbReference type="Proteomes" id="UP000580517">
    <property type="component" value="Unassembled WGS sequence"/>
</dbReference>
<dbReference type="Pfam" id="PF03401">
    <property type="entry name" value="TctC"/>
    <property type="match status" value="1"/>
</dbReference>
<dbReference type="SUPFAM" id="SSF53850">
    <property type="entry name" value="Periplasmic binding protein-like II"/>
    <property type="match status" value="1"/>
</dbReference>
<dbReference type="PANTHER" id="PTHR42928">
    <property type="entry name" value="TRICARBOXYLATE-BINDING PROTEIN"/>
    <property type="match status" value="1"/>
</dbReference>
<dbReference type="InterPro" id="IPR042100">
    <property type="entry name" value="Bug_dom1"/>
</dbReference>
<dbReference type="RefSeq" id="WP_129970924.1">
    <property type="nucleotide sequence ID" value="NZ_JACCEW010000006.1"/>
</dbReference>
<accession>A0A853FEQ6</accession>
<dbReference type="AlphaFoldDB" id="A0A853FEQ6"/>
<evidence type="ECO:0000313" key="2">
    <source>
        <dbReference type="EMBL" id="NYT38543.1"/>
    </source>
</evidence>